<accession>A0A158R9Y8</accession>
<comment type="similarity">
    <text evidence="3">Belongs to the mitochondrion-specific ribosomal protein mL64 family.</text>
</comment>
<comment type="function">
    <text evidence="13">Acts as a negative regulator of G1 to S cell cycle phase progression by inhibiting cyclin-dependent kinases. Inhibitory effects are additive with GADD45 proteins but also occur in the absence of GADD45 proteins. Acts as a repressor of the orphan nuclear receptor NR4A1 by inhibiting AB domain-mediated transcriptional activity. May be involved in the hormone-mediated regulation of NR4A1 transcriptional activity. May play a role in mitochondrial protein synthesis.</text>
</comment>
<evidence type="ECO:0000313" key="16">
    <source>
        <dbReference type="Proteomes" id="UP000282613"/>
    </source>
</evidence>
<evidence type="ECO:0000256" key="4">
    <source>
        <dbReference type="ARBA" id="ARBA00022980"/>
    </source>
</evidence>
<evidence type="ECO:0000256" key="8">
    <source>
        <dbReference type="ARBA" id="ARBA00023274"/>
    </source>
</evidence>
<dbReference type="WBParaSite" id="TASK_0000805301-mRNA-1">
    <property type="protein sequence ID" value="TASK_0000805301-mRNA-1"/>
    <property type="gene ID" value="TASK_0000805301"/>
</dbReference>
<evidence type="ECO:0000256" key="3">
    <source>
        <dbReference type="ARBA" id="ARBA00005421"/>
    </source>
</evidence>
<dbReference type="GO" id="GO:1990904">
    <property type="term" value="C:ribonucleoprotein complex"/>
    <property type="evidence" value="ECO:0007669"/>
    <property type="project" value="UniProtKB-KW"/>
</dbReference>
<evidence type="ECO:0000313" key="17">
    <source>
        <dbReference type="WBParaSite" id="TASK_0000805301-mRNA-1"/>
    </source>
</evidence>
<organism evidence="17">
    <name type="scientific">Taenia asiatica</name>
    <name type="common">Asian tapeworm</name>
    <dbReference type="NCBI Taxonomy" id="60517"/>
    <lineage>
        <taxon>Eukaryota</taxon>
        <taxon>Metazoa</taxon>
        <taxon>Spiralia</taxon>
        <taxon>Lophotrochozoa</taxon>
        <taxon>Platyhelminthes</taxon>
        <taxon>Cestoda</taxon>
        <taxon>Eucestoda</taxon>
        <taxon>Cyclophyllidea</taxon>
        <taxon>Taeniidae</taxon>
        <taxon>Taenia</taxon>
    </lineage>
</organism>
<keyword evidence="6" id="KW-0496">Mitochondrion</keyword>
<dbReference type="PANTHER" id="PTHR31761">
    <property type="entry name" value="GROWTH ARREST AND DNA DAMAGE-INDUCIBLE PROTEINS-INTERACTING PROTEIN 1 GADD45GIP1"/>
    <property type="match status" value="1"/>
</dbReference>
<dbReference type="EMBL" id="UYRS01018719">
    <property type="protein sequence ID" value="VDK39494.1"/>
    <property type="molecule type" value="Genomic_DNA"/>
</dbReference>
<evidence type="ECO:0000256" key="13">
    <source>
        <dbReference type="ARBA" id="ARBA00060144"/>
    </source>
</evidence>
<evidence type="ECO:0000256" key="14">
    <source>
        <dbReference type="SAM" id="Coils"/>
    </source>
</evidence>
<dbReference type="InterPro" id="IPR018472">
    <property type="entry name" value="Ribosomal_mL64"/>
</dbReference>
<evidence type="ECO:0000313" key="15">
    <source>
        <dbReference type="EMBL" id="VDK39494.1"/>
    </source>
</evidence>
<keyword evidence="8" id="KW-0687">Ribonucleoprotein</keyword>
<evidence type="ECO:0000256" key="2">
    <source>
        <dbReference type="ARBA" id="ARBA00004173"/>
    </source>
</evidence>
<protein>
    <recommendedName>
        <fullName evidence="11">Large ribosomal subunit protein mL64</fullName>
    </recommendedName>
    <alternativeName>
        <fullName evidence="10">39S ribosomal protein L59, mitochondrial</fullName>
    </alternativeName>
    <alternativeName>
        <fullName evidence="12">Growth arrest and DNA damage-inducible proteins-interacting protein 1</fullName>
    </alternativeName>
</protein>
<comment type="subcellular location">
    <subcellularLocation>
        <location evidence="2">Mitochondrion</location>
    </subcellularLocation>
    <subcellularLocation>
        <location evidence="1">Nucleus</location>
    </subcellularLocation>
</comment>
<dbReference type="AlphaFoldDB" id="A0A158R9Y8"/>
<dbReference type="GO" id="GO:0005634">
    <property type="term" value="C:nucleus"/>
    <property type="evidence" value="ECO:0007669"/>
    <property type="project" value="UniProtKB-SubCell"/>
</dbReference>
<evidence type="ECO:0000256" key="12">
    <source>
        <dbReference type="ARBA" id="ARBA00035485"/>
    </source>
</evidence>
<dbReference type="OrthoDB" id="6247992at2759"/>
<evidence type="ECO:0000256" key="6">
    <source>
        <dbReference type="ARBA" id="ARBA00023128"/>
    </source>
</evidence>
<feature type="coiled-coil region" evidence="14">
    <location>
        <begin position="210"/>
        <end position="268"/>
    </location>
</feature>
<reference evidence="17" key="1">
    <citation type="submission" date="2016-04" db="UniProtKB">
        <authorList>
            <consortium name="WormBaseParasite"/>
        </authorList>
    </citation>
    <scope>IDENTIFICATION</scope>
</reference>
<dbReference type="GO" id="GO:0005739">
    <property type="term" value="C:mitochondrion"/>
    <property type="evidence" value="ECO:0007669"/>
    <property type="project" value="UniProtKB-SubCell"/>
</dbReference>
<keyword evidence="4" id="KW-0689">Ribosomal protein</keyword>
<sequence>MFPVFSPCRKLPFPFVPSRSKKYYPGWRDPFSLTDYDNLSKGNPSVTDQWETEWSSAKVVLYELKAFDINRLPHHLVARDRRIPLPVKYDHERRLAYQRRLFGVYGLSSGVNPCELLDSYEYLARENVIKRRLEPDIEEFKRGEAEKNVAKAKVEEERYGQSGSVSFSRLFLSYLKGFHDELVPSSPDLLTVHNLQRLPEIMGRYRANQVKKAQAAQAQEEKRRKLLEEACARDRFGYYVDHRDPKFLKLVEEKHDEAKLARKASKKK</sequence>
<dbReference type="Gene3D" id="6.10.280.120">
    <property type="entry name" value="Growth arrest and DNA-damage-inducible proteins-interacting protein 1"/>
    <property type="match status" value="1"/>
</dbReference>
<evidence type="ECO:0000256" key="9">
    <source>
        <dbReference type="ARBA" id="ARBA00023306"/>
    </source>
</evidence>
<evidence type="ECO:0000256" key="5">
    <source>
        <dbReference type="ARBA" id="ARBA00023054"/>
    </source>
</evidence>
<name>A0A158R9Y8_TAEAS</name>
<dbReference type="Pfam" id="PF10147">
    <property type="entry name" value="CR6_interact"/>
    <property type="match status" value="1"/>
</dbReference>
<proteinExistence type="inferred from homology"/>
<dbReference type="PANTHER" id="PTHR31761:SF1">
    <property type="entry name" value="LARGE RIBOSOMAL SUBUNIT PROTEIN ML64"/>
    <property type="match status" value="1"/>
</dbReference>
<dbReference type="InterPro" id="IPR043035">
    <property type="entry name" value="Ribosomal_mL64_sf"/>
</dbReference>
<gene>
    <name evidence="15" type="ORF">TASK_LOCUS8054</name>
</gene>
<dbReference type="GO" id="GO:0005840">
    <property type="term" value="C:ribosome"/>
    <property type="evidence" value="ECO:0007669"/>
    <property type="project" value="UniProtKB-KW"/>
</dbReference>
<keyword evidence="7" id="KW-0539">Nucleus</keyword>
<evidence type="ECO:0000256" key="1">
    <source>
        <dbReference type="ARBA" id="ARBA00004123"/>
    </source>
</evidence>
<keyword evidence="9" id="KW-0131">Cell cycle</keyword>
<keyword evidence="16" id="KW-1185">Reference proteome</keyword>
<keyword evidence="5 14" id="KW-0175">Coiled coil</keyword>
<evidence type="ECO:0000256" key="7">
    <source>
        <dbReference type="ARBA" id="ARBA00023242"/>
    </source>
</evidence>
<dbReference type="STRING" id="60517.A0A158R9Y8"/>
<evidence type="ECO:0000256" key="11">
    <source>
        <dbReference type="ARBA" id="ARBA00035184"/>
    </source>
</evidence>
<evidence type="ECO:0000256" key="10">
    <source>
        <dbReference type="ARBA" id="ARBA00030700"/>
    </source>
</evidence>
<reference evidence="15 16" key="2">
    <citation type="submission" date="2018-11" db="EMBL/GenBank/DDBJ databases">
        <authorList>
            <consortium name="Pathogen Informatics"/>
        </authorList>
    </citation>
    <scope>NUCLEOTIDE SEQUENCE [LARGE SCALE GENOMIC DNA]</scope>
</reference>
<dbReference type="Proteomes" id="UP000282613">
    <property type="component" value="Unassembled WGS sequence"/>
</dbReference>